<sequence>MSSAAPADGQQRRQRVEAVSRRRAIGHVGLAIGQHRAYAEGAGETVRFHTCQSVGCVCVDGDPLNIGKGEWPDRNKVVGKLGKTERLSFHRLDRGSQSRGRTQAAFPVGVAKTLRIPRTQTVGQTARSTQFGLWTNRSRDKAVDQSECSGLVCPPPIGWSQHPLPLASPPLFSRQYSPVWQGQTDWAGRINWPRLVQSA</sequence>
<organism evidence="1 2">
    <name type="scientific">Protopolystoma xenopodis</name>
    <dbReference type="NCBI Taxonomy" id="117903"/>
    <lineage>
        <taxon>Eukaryota</taxon>
        <taxon>Metazoa</taxon>
        <taxon>Spiralia</taxon>
        <taxon>Lophotrochozoa</taxon>
        <taxon>Platyhelminthes</taxon>
        <taxon>Monogenea</taxon>
        <taxon>Polyopisthocotylea</taxon>
        <taxon>Polystomatidea</taxon>
        <taxon>Polystomatidae</taxon>
        <taxon>Protopolystoma</taxon>
    </lineage>
</organism>
<evidence type="ECO:0000313" key="1">
    <source>
        <dbReference type="EMBL" id="VEL28555.1"/>
    </source>
</evidence>
<evidence type="ECO:0000313" key="2">
    <source>
        <dbReference type="Proteomes" id="UP000784294"/>
    </source>
</evidence>
<proteinExistence type="predicted"/>
<keyword evidence="2" id="KW-1185">Reference proteome</keyword>
<dbReference type="EMBL" id="CAAALY010095929">
    <property type="protein sequence ID" value="VEL28555.1"/>
    <property type="molecule type" value="Genomic_DNA"/>
</dbReference>
<comment type="caution">
    <text evidence="1">The sequence shown here is derived from an EMBL/GenBank/DDBJ whole genome shotgun (WGS) entry which is preliminary data.</text>
</comment>
<name>A0A448X5K5_9PLAT</name>
<protein>
    <submittedName>
        <fullName evidence="1">Uncharacterized protein</fullName>
    </submittedName>
</protein>
<dbReference type="AlphaFoldDB" id="A0A448X5K5"/>
<dbReference type="Proteomes" id="UP000784294">
    <property type="component" value="Unassembled WGS sequence"/>
</dbReference>
<reference evidence="1" key="1">
    <citation type="submission" date="2018-11" db="EMBL/GenBank/DDBJ databases">
        <authorList>
            <consortium name="Pathogen Informatics"/>
        </authorList>
    </citation>
    <scope>NUCLEOTIDE SEQUENCE</scope>
</reference>
<gene>
    <name evidence="1" type="ORF">PXEA_LOCUS21995</name>
</gene>
<accession>A0A448X5K5</accession>